<feature type="domain" description="Phosphatidic acid phosphatase type 2/haloperoxidase" evidence="6">
    <location>
        <begin position="149"/>
        <end position="282"/>
    </location>
</feature>
<feature type="transmembrane region" description="Helical" evidence="5">
    <location>
        <begin position="117"/>
        <end position="143"/>
    </location>
</feature>
<dbReference type="SMART" id="SM00014">
    <property type="entry name" value="acidPPc"/>
    <property type="match status" value="1"/>
</dbReference>
<dbReference type="EMBL" id="JAWLUP010000108">
    <property type="protein sequence ID" value="MDV7267834.1"/>
    <property type="molecule type" value="Genomic_DNA"/>
</dbReference>
<evidence type="ECO:0000313" key="8">
    <source>
        <dbReference type="Proteomes" id="UP001185863"/>
    </source>
</evidence>
<evidence type="ECO:0000256" key="3">
    <source>
        <dbReference type="ARBA" id="ARBA00022989"/>
    </source>
</evidence>
<organism evidence="7 8">
    <name type="scientific">Rhodococcus oxybenzonivorans</name>
    <dbReference type="NCBI Taxonomy" id="1990687"/>
    <lineage>
        <taxon>Bacteria</taxon>
        <taxon>Bacillati</taxon>
        <taxon>Actinomycetota</taxon>
        <taxon>Actinomycetes</taxon>
        <taxon>Mycobacteriales</taxon>
        <taxon>Nocardiaceae</taxon>
        <taxon>Rhodococcus</taxon>
    </lineage>
</organism>
<dbReference type="SUPFAM" id="SSF48317">
    <property type="entry name" value="Acid phosphatase/Vanadium-dependent haloperoxidase"/>
    <property type="match status" value="1"/>
</dbReference>
<feature type="transmembrane region" description="Helical" evidence="5">
    <location>
        <begin position="214"/>
        <end position="232"/>
    </location>
</feature>
<dbReference type="InterPro" id="IPR026841">
    <property type="entry name" value="Aur1/Ipt1"/>
</dbReference>
<evidence type="ECO:0000313" key="7">
    <source>
        <dbReference type="EMBL" id="MDV7267834.1"/>
    </source>
</evidence>
<dbReference type="Proteomes" id="UP001185863">
    <property type="component" value="Unassembled WGS sequence"/>
</dbReference>
<evidence type="ECO:0000256" key="5">
    <source>
        <dbReference type="SAM" id="Phobius"/>
    </source>
</evidence>
<gene>
    <name evidence="7" type="ORF">R4315_25260</name>
</gene>
<name>A0AAE5A9H1_9NOCA</name>
<sequence length="303" mass="33654">MRLRQVVWFSYLSALVLVVWFVGLPTDRLYQAAWIIAGLIAFTIDRSWREHLKVLTDWLPLIAALVVYDLSRGVADELGMPIRVTELVTAESWLFGGTIPTVWLQDHLLGPHGVPPWWTLLTGIVYTSHFLVPWLVAAVFYAYSRPIWAKYMRRVLVLSYLGLTTYILLPAAPPWFAAEVGAIDEPVGRVAGFGFGIVPLDVSTRWLEAQGNPVAAMPSLHAGFAFLVAIALWPLASRWWLRIPLVLYPLAMAFALVYGGEHYVVDVLAGWACVGLAIVLCRMWEGRAGLRGAGERTDVSVAA</sequence>
<proteinExistence type="predicted"/>
<keyword evidence="3 5" id="KW-1133">Transmembrane helix</keyword>
<feature type="transmembrane region" description="Helical" evidence="5">
    <location>
        <begin position="155"/>
        <end position="176"/>
    </location>
</feature>
<dbReference type="Gene3D" id="1.20.144.10">
    <property type="entry name" value="Phosphatidic acid phosphatase type 2/haloperoxidase"/>
    <property type="match status" value="1"/>
</dbReference>
<comment type="caution">
    <text evidence="7">The sequence shown here is derived from an EMBL/GenBank/DDBJ whole genome shotgun (WGS) entry which is preliminary data.</text>
</comment>
<dbReference type="PANTHER" id="PTHR31310">
    <property type="match status" value="1"/>
</dbReference>
<feature type="transmembrane region" description="Helical" evidence="5">
    <location>
        <begin position="263"/>
        <end position="281"/>
    </location>
</feature>
<dbReference type="InterPro" id="IPR000326">
    <property type="entry name" value="PAP2/HPO"/>
</dbReference>
<dbReference type="GO" id="GO:0016020">
    <property type="term" value="C:membrane"/>
    <property type="evidence" value="ECO:0007669"/>
    <property type="project" value="UniProtKB-SubCell"/>
</dbReference>
<feature type="transmembrane region" description="Helical" evidence="5">
    <location>
        <begin position="7"/>
        <end position="23"/>
    </location>
</feature>
<accession>A0AAE5A9H1</accession>
<dbReference type="Pfam" id="PF14378">
    <property type="entry name" value="PAP2_3"/>
    <property type="match status" value="1"/>
</dbReference>
<dbReference type="AlphaFoldDB" id="A0AAE5A9H1"/>
<keyword evidence="2 5" id="KW-0812">Transmembrane</keyword>
<dbReference type="CDD" id="cd03386">
    <property type="entry name" value="PAP2_Aur1_like"/>
    <property type="match status" value="1"/>
</dbReference>
<evidence type="ECO:0000256" key="4">
    <source>
        <dbReference type="ARBA" id="ARBA00023136"/>
    </source>
</evidence>
<keyword evidence="4 5" id="KW-0472">Membrane</keyword>
<reference evidence="7" key="1">
    <citation type="submission" date="2023-10" db="EMBL/GenBank/DDBJ databases">
        <title>Development of a sustainable strategy for remediation of hydrocarbon-contaminated territories based on the waste exchange concept.</title>
        <authorList>
            <person name="Krivoruchko A."/>
        </authorList>
    </citation>
    <scope>NUCLEOTIDE SEQUENCE</scope>
    <source>
        <strain evidence="7">IEGM 68</strain>
    </source>
</reference>
<evidence type="ECO:0000256" key="2">
    <source>
        <dbReference type="ARBA" id="ARBA00022692"/>
    </source>
</evidence>
<evidence type="ECO:0000256" key="1">
    <source>
        <dbReference type="ARBA" id="ARBA00004141"/>
    </source>
</evidence>
<comment type="subcellular location">
    <subcellularLocation>
        <location evidence="1">Membrane</location>
        <topology evidence="1">Multi-pass membrane protein</topology>
    </subcellularLocation>
</comment>
<dbReference type="PANTHER" id="PTHR31310:SF7">
    <property type="entry name" value="PA-PHOSPHATASE RELATED-FAMILY PROTEIN DDB_G0268928"/>
    <property type="match status" value="1"/>
</dbReference>
<feature type="transmembrane region" description="Helical" evidence="5">
    <location>
        <begin position="239"/>
        <end position="257"/>
    </location>
</feature>
<protein>
    <submittedName>
        <fullName evidence="7">Phosphatase PAP2 family protein</fullName>
    </submittedName>
</protein>
<dbReference type="InterPro" id="IPR052185">
    <property type="entry name" value="IPC_Synthase-Related"/>
</dbReference>
<evidence type="ECO:0000259" key="6">
    <source>
        <dbReference type="SMART" id="SM00014"/>
    </source>
</evidence>
<dbReference type="InterPro" id="IPR036938">
    <property type="entry name" value="PAP2/HPO_sf"/>
</dbReference>